<organism evidence="1 2">
    <name type="scientific">Urechidicola croceus</name>
    <dbReference type="NCBI Taxonomy" id="1850246"/>
    <lineage>
        <taxon>Bacteria</taxon>
        <taxon>Pseudomonadati</taxon>
        <taxon>Bacteroidota</taxon>
        <taxon>Flavobacteriia</taxon>
        <taxon>Flavobacteriales</taxon>
        <taxon>Flavobacteriaceae</taxon>
        <taxon>Urechidicola</taxon>
    </lineage>
</organism>
<dbReference type="AlphaFoldDB" id="A0A1D8P3L3"/>
<name>A0A1D8P3L3_9FLAO</name>
<protein>
    <submittedName>
        <fullName evidence="1">Uncharacterized protein</fullName>
    </submittedName>
</protein>
<dbReference type="EMBL" id="CP017478">
    <property type="protein sequence ID" value="AOW19180.1"/>
    <property type="molecule type" value="Genomic_DNA"/>
</dbReference>
<evidence type="ECO:0000313" key="1">
    <source>
        <dbReference type="EMBL" id="AOW19180.1"/>
    </source>
</evidence>
<dbReference type="Proteomes" id="UP000176050">
    <property type="component" value="Chromosome"/>
</dbReference>
<keyword evidence="2" id="KW-1185">Reference proteome</keyword>
<accession>A0A1D8P3L3</accession>
<dbReference type="STRING" id="1850246.LPB138_00080"/>
<proteinExistence type="predicted"/>
<dbReference type="KEGG" id="lul:LPB138_00080"/>
<sequence length="192" mass="22921">MRVFVHYKKQKVEFFLEELNELHEKYISRTFDFDKNFISHLKECQDFFHEIGDSNMSSKLSQLRTYFETSLKGINPQNLEKIRTGKRENIWISAFHCLSNHGNQLQESLNNLEFILNEANETLSQLVITAFQSKLINDKDLKTIKNLNDIENKWNQLCQNEQIKLIEKKLKLTIHQQDIYILLDKIFNKIKL</sequence>
<reference evidence="1 2" key="1">
    <citation type="submission" date="2016-10" db="EMBL/GenBank/DDBJ databases">
        <title>Lutibacter sp. LPB0138, isolated from marine gastropod.</title>
        <authorList>
            <person name="Kim E."/>
            <person name="Yi H."/>
        </authorList>
    </citation>
    <scope>NUCLEOTIDE SEQUENCE [LARGE SCALE GENOMIC DNA]</scope>
    <source>
        <strain evidence="1 2">LPB0138</strain>
    </source>
</reference>
<evidence type="ECO:0000313" key="2">
    <source>
        <dbReference type="Proteomes" id="UP000176050"/>
    </source>
</evidence>
<gene>
    <name evidence="1" type="ORF">LPB138_00080</name>
</gene>